<evidence type="ECO:0000313" key="3">
    <source>
        <dbReference type="Proteomes" id="UP000828251"/>
    </source>
</evidence>
<reference evidence="2 3" key="1">
    <citation type="journal article" date="2021" name="Plant Biotechnol. J.">
        <title>Multi-omics assisted identification of the key and species-specific regulatory components of drought-tolerant mechanisms in Gossypium stocksii.</title>
        <authorList>
            <person name="Yu D."/>
            <person name="Ke L."/>
            <person name="Zhang D."/>
            <person name="Wu Y."/>
            <person name="Sun Y."/>
            <person name="Mei J."/>
            <person name="Sun J."/>
            <person name="Sun Y."/>
        </authorList>
    </citation>
    <scope>NUCLEOTIDE SEQUENCE [LARGE SCALE GENOMIC DNA]</scope>
    <source>
        <strain evidence="3">cv. E1</strain>
        <tissue evidence="2">Leaf</tissue>
    </source>
</reference>
<protein>
    <recommendedName>
        <fullName evidence="4">DUF4283 domain-containing protein</fullName>
    </recommendedName>
</protein>
<dbReference type="OrthoDB" id="1000334at2759"/>
<dbReference type="Proteomes" id="UP000828251">
    <property type="component" value="Unassembled WGS sequence"/>
</dbReference>
<keyword evidence="3" id="KW-1185">Reference proteome</keyword>
<evidence type="ECO:0000256" key="1">
    <source>
        <dbReference type="SAM" id="MobiDB-lite"/>
    </source>
</evidence>
<comment type="caution">
    <text evidence="2">The sequence shown here is derived from an EMBL/GenBank/DDBJ whole genome shotgun (WGS) entry which is preliminary data.</text>
</comment>
<feature type="compositionally biased region" description="Basic and acidic residues" evidence="1">
    <location>
        <begin position="21"/>
        <end position="34"/>
    </location>
</feature>
<evidence type="ECO:0008006" key="4">
    <source>
        <dbReference type="Google" id="ProtNLM"/>
    </source>
</evidence>
<accession>A0A9D3WLV2</accession>
<gene>
    <name evidence="2" type="ORF">J1N35_002396</name>
</gene>
<proteinExistence type="predicted"/>
<name>A0A9D3WLV2_9ROSI</name>
<organism evidence="2 3">
    <name type="scientific">Gossypium stocksii</name>
    <dbReference type="NCBI Taxonomy" id="47602"/>
    <lineage>
        <taxon>Eukaryota</taxon>
        <taxon>Viridiplantae</taxon>
        <taxon>Streptophyta</taxon>
        <taxon>Embryophyta</taxon>
        <taxon>Tracheophyta</taxon>
        <taxon>Spermatophyta</taxon>
        <taxon>Magnoliopsida</taxon>
        <taxon>eudicotyledons</taxon>
        <taxon>Gunneridae</taxon>
        <taxon>Pentapetalae</taxon>
        <taxon>rosids</taxon>
        <taxon>malvids</taxon>
        <taxon>Malvales</taxon>
        <taxon>Malvaceae</taxon>
        <taxon>Malvoideae</taxon>
        <taxon>Gossypium</taxon>
    </lineage>
</organism>
<dbReference type="AlphaFoldDB" id="A0A9D3WLV2"/>
<feature type="compositionally biased region" description="Polar residues" evidence="1">
    <location>
        <begin position="7"/>
        <end position="16"/>
    </location>
</feature>
<feature type="region of interest" description="Disordered" evidence="1">
    <location>
        <begin position="1"/>
        <end position="34"/>
    </location>
</feature>
<evidence type="ECO:0000313" key="2">
    <source>
        <dbReference type="EMBL" id="KAH1131018.1"/>
    </source>
</evidence>
<dbReference type="EMBL" id="JAIQCV010000001">
    <property type="protein sequence ID" value="KAH1131018.1"/>
    <property type="molecule type" value="Genomic_DNA"/>
</dbReference>
<sequence>MIGTRENMLSTSQVSGNDGGGSDHLDDDRNTKKVRFKERNVEEVTTMAVDPESQLNISWKEKLLGGPTGAAAAHEEASMGIELDFELLEGDIKTSVVDGIPAIDFSDQVKEILFKEMELTVIIKLLGRNIGYNALHNRILFLWKPINPIQIMDIANDYFLVKF</sequence>